<gene>
    <name evidence="5" type="ORF">SAMN06265218_10376</name>
</gene>
<reference evidence="5 6" key="1">
    <citation type="submission" date="2017-05" db="EMBL/GenBank/DDBJ databases">
        <authorList>
            <person name="Varghese N."/>
            <person name="Submissions S."/>
        </authorList>
    </citation>
    <scope>NUCLEOTIDE SEQUENCE [LARGE SCALE GENOMIC DNA]</scope>
    <source>
        <strain evidence="5 6">DSM 21194</strain>
    </source>
</reference>
<keyword evidence="1" id="KW-0805">Transcription regulation</keyword>
<dbReference type="GO" id="GO:0003700">
    <property type="term" value="F:DNA-binding transcription factor activity"/>
    <property type="evidence" value="ECO:0007669"/>
    <property type="project" value="InterPro"/>
</dbReference>
<name>A0A521BGU6_9BACT</name>
<dbReference type="SUPFAM" id="SSF46689">
    <property type="entry name" value="Homeodomain-like"/>
    <property type="match status" value="1"/>
</dbReference>
<dbReference type="Proteomes" id="UP000317593">
    <property type="component" value="Unassembled WGS sequence"/>
</dbReference>
<keyword evidence="2 5" id="KW-0238">DNA-binding</keyword>
<dbReference type="InterPro" id="IPR009057">
    <property type="entry name" value="Homeodomain-like_sf"/>
</dbReference>
<keyword evidence="6" id="KW-1185">Reference proteome</keyword>
<dbReference type="AlphaFoldDB" id="A0A521BGU6"/>
<dbReference type="Pfam" id="PF12833">
    <property type="entry name" value="HTH_18"/>
    <property type="match status" value="1"/>
</dbReference>
<proteinExistence type="predicted"/>
<dbReference type="Pfam" id="PF20240">
    <property type="entry name" value="DUF6597"/>
    <property type="match status" value="1"/>
</dbReference>
<feature type="domain" description="HTH araC/xylS-type" evidence="4">
    <location>
        <begin position="187"/>
        <end position="289"/>
    </location>
</feature>
<organism evidence="5 6">
    <name type="scientific">Fodinibius sediminis</name>
    <dbReference type="NCBI Taxonomy" id="1214077"/>
    <lineage>
        <taxon>Bacteria</taxon>
        <taxon>Pseudomonadati</taxon>
        <taxon>Balneolota</taxon>
        <taxon>Balneolia</taxon>
        <taxon>Balneolales</taxon>
        <taxon>Balneolaceae</taxon>
        <taxon>Fodinibius</taxon>
    </lineage>
</organism>
<dbReference type="Gene3D" id="1.10.10.60">
    <property type="entry name" value="Homeodomain-like"/>
    <property type="match status" value="1"/>
</dbReference>
<evidence type="ECO:0000259" key="4">
    <source>
        <dbReference type="PROSITE" id="PS01124"/>
    </source>
</evidence>
<dbReference type="PANTHER" id="PTHR46796">
    <property type="entry name" value="HTH-TYPE TRANSCRIPTIONAL ACTIVATOR RHAS-RELATED"/>
    <property type="match status" value="1"/>
</dbReference>
<dbReference type="GO" id="GO:0043565">
    <property type="term" value="F:sequence-specific DNA binding"/>
    <property type="evidence" value="ECO:0007669"/>
    <property type="project" value="InterPro"/>
</dbReference>
<dbReference type="SMART" id="SM00342">
    <property type="entry name" value="HTH_ARAC"/>
    <property type="match status" value="1"/>
</dbReference>
<evidence type="ECO:0000313" key="5">
    <source>
        <dbReference type="EMBL" id="SMO45940.1"/>
    </source>
</evidence>
<evidence type="ECO:0000256" key="1">
    <source>
        <dbReference type="ARBA" id="ARBA00023015"/>
    </source>
</evidence>
<dbReference type="PROSITE" id="PS01124">
    <property type="entry name" value="HTH_ARAC_FAMILY_2"/>
    <property type="match status" value="1"/>
</dbReference>
<evidence type="ECO:0000256" key="2">
    <source>
        <dbReference type="ARBA" id="ARBA00023125"/>
    </source>
</evidence>
<evidence type="ECO:0000313" key="6">
    <source>
        <dbReference type="Proteomes" id="UP000317593"/>
    </source>
</evidence>
<accession>A0A521BGU6</accession>
<keyword evidence="3" id="KW-0804">Transcription</keyword>
<dbReference type="OrthoDB" id="935959at2"/>
<dbReference type="InterPro" id="IPR050204">
    <property type="entry name" value="AraC_XylS_family_regulators"/>
</dbReference>
<sequence>MALYLLYGDGAHNITTINSRTVTAMPEPSRGKSKELLNTHDGGEKYDYSKCMPSEDLQYFIEYYWFMDWNLEGDSYKQEIKSYPSVHLVLEKGNSWIWGVVTSNFRRTIKGEGSAVGIKFRPGGFYPFYESPVSAISDGVLDPGKVFDTDITKLEEDIISPDSRDKAVKRTEHFLREHLPERDERIDRVNNLIEAVKNDERLINVDQLVDRMAISKRSLKKLFKWYVGVSPQWIIKRFRIHEVAKKIADKENPADWIELALGLGYYDQAHFIKDFKTFMGKTPTEYARSIRPGDHRW</sequence>
<dbReference type="InterPro" id="IPR046532">
    <property type="entry name" value="DUF6597"/>
</dbReference>
<dbReference type="PANTHER" id="PTHR46796:SF13">
    <property type="entry name" value="HTH-TYPE TRANSCRIPTIONAL ACTIVATOR RHAS"/>
    <property type="match status" value="1"/>
</dbReference>
<dbReference type="EMBL" id="FXTH01000003">
    <property type="protein sequence ID" value="SMO45940.1"/>
    <property type="molecule type" value="Genomic_DNA"/>
</dbReference>
<evidence type="ECO:0000256" key="3">
    <source>
        <dbReference type="ARBA" id="ARBA00023163"/>
    </source>
</evidence>
<protein>
    <submittedName>
        <fullName evidence="5">AraC-type DNA-binding protein</fullName>
    </submittedName>
</protein>
<dbReference type="InterPro" id="IPR018060">
    <property type="entry name" value="HTH_AraC"/>
</dbReference>